<proteinExistence type="inferred from homology"/>
<evidence type="ECO:0000313" key="5">
    <source>
        <dbReference type="Proteomes" id="UP001147746"/>
    </source>
</evidence>
<name>A0A9W9Q179_9EURO</name>
<dbReference type="Gene3D" id="3.40.50.720">
    <property type="entry name" value="NAD(P)-binding Rossmann-like Domain"/>
    <property type="match status" value="1"/>
</dbReference>
<protein>
    <recommendedName>
        <fullName evidence="3">Enoyl reductase (ER) domain-containing protein</fullName>
    </recommendedName>
</protein>
<dbReference type="InterPro" id="IPR036291">
    <property type="entry name" value="NAD(P)-bd_dom_sf"/>
</dbReference>
<dbReference type="InterPro" id="IPR020843">
    <property type="entry name" value="ER"/>
</dbReference>
<dbReference type="InterPro" id="IPR013154">
    <property type="entry name" value="ADH-like_N"/>
</dbReference>
<reference evidence="4" key="1">
    <citation type="submission" date="2022-12" db="EMBL/GenBank/DDBJ databases">
        <authorList>
            <person name="Petersen C."/>
        </authorList>
    </citation>
    <scope>NUCLEOTIDE SEQUENCE</scope>
    <source>
        <strain evidence="4">IBT 21472</strain>
    </source>
</reference>
<dbReference type="Pfam" id="PF08240">
    <property type="entry name" value="ADH_N"/>
    <property type="match status" value="1"/>
</dbReference>
<dbReference type="SUPFAM" id="SSF51735">
    <property type="entry name" value="NAD(P)-binding Rossmann-fold domains"/>
    <property type="match status" value="1"/>
</dbReference>
<dbReference type="InterPro" id="IPR047122">
    <property type="entry name" value="Trans-enoyl_RdTase-like"/>
</dbReference>
<dbReference type="Gene3D" id="3.90.180.10">
    <property type="entry name" value="Medium-chain alcohol dehydrogenases, catalytic domain"/>
    <property type="match status" value="1"/>
</dbReference>
<evidence type="ECO:0000256" key="2">
    <source>
        <dbReference type="ARBA" id="ARBA00023002"/>
    </source>
</evidence>
<dbReference type="CDD" id="cd08249">
    <property type="entry name" value="enoyl_reductase_like"/>
    <property type="match status" value="1"/>
</dbReference>
<organism evidence="4 5">
    <name type="scientific">Penicillium atrosanguineum</name>
    <dbReference type="NCBI Taxonomy" id="1132637"/>
    <lineage>
        <taxon>Eukaryota</taxon>
        <taxon>Fungi</taxon>
        <taxon>Dikarya</taxon>
        <taxon>Ascomycota</taxon>
        <taxon>Pezizomycotina</taxon>
        <taxon>Eurotiomycetes</taxon>
        <taxon>Eurotiomycetidae</taxon>
        <taxon>Eurotiales</taxon>
        <taxon>Aspergillaceae</taxon>
        <taxon>Penicillium</taxon>
    </lineage>
</organism>
<dbReference type="Pfam" id="PF00107">
    <property type="entry name" value="ADH_zinc_N"/>
    <property type="match status" value="1"/>
</dbReference>
<keyword evidence="2" id="KW-0560">Oxidoreductase</keyword>
<sequence>MTSVQYQLPAKGGHFALVPVPMAPDLGPNEISIRTKAIGLNGLDWKNRAFGIMIQVWPAVLGVDASGIVQAVGNEVQGFQPGDEVFSLAGIEPKAGAFQEIFTVPAHFVAKKPSSLTFEEAASLPIISVTAAAAIAVGLHLPLPHLDPTGQSEHRLESILVLGGSSGVGAAAIQYLRLALPNARILTTSSAQHHKRLLSLGATRTFERTADISDIKAATPGGSGVDAILDSVAAASQQAAIFDALSHTGPKLYSQVMTGQNITPPKGVKGVVLFGRQIFGTKGGLAVITGLSQLIESGKFQLPTKVEVVGKGFDAIGPGLDRLMKGYISGNKFVVSI</sequence>
<dbReference type="AlphaFoldDB" id="A0A9W9Q179"/>
<keyword evidence="5" id="KW-1185">Reference proteome</keyword>
<gene>
    <name evidence="4" type="ORF">N7476_006769</name>
</gene>
<feature type="domain" description="Enoyl reductase (ER)" evidence="3">
    <location>
        <begin position="12"/>
        <end position="320"/>
    </location>
</feature>
<evidence type="ECO:0000313" key="4">
    <source>
        <dbReference type="EMBL" id="KAJ5316462.1"/>
    </source>
</evidence>
<dbReference type="PANTHER" id="PTHR45348:SF2">
    <property type="entry name" value="ZINC-TYPE ALCOHOL DEHYDROGENASE-LIKE PROTEIN C2E1P3.01"/>
    <property type="match status" value="1"/>
</dbReference>
<dbReference type="InterPro" id="IPR013149">
    <property type="entry name" value="ADH-like_C"/>
</dbReference>
<evidence type="ECO:0000256" key="1">
    <source>
        <dbReference type="ARBA" id="ARBA00008072"/>
    </source>
</evidence>
<dbReference type="PANTHER" id="PTHR45348">
    <property type="entry name" value="HYPOTHETICAL OXIDOREDUCTASE (EUROFUNG)"/>
    <property type="match status" value="1"/>
</dbReference>
<dbReference type="GO" id="GO:0016651">
    <property type="term" value="F:oxidoreductase activity, acting on NAD(P)H"/>
    <property type="evidence" value="ECO:0007669"/>
    <property type="project" value="InterPro"/>
</dbReference>
<dbReference type="SUPFAM" id="SSF50129">
    <property type="entry name" value="GroES-like"/>
    <property type="match status" value="1"/>
</dbReference>
<dbReference type="EMBL" id="JAPZBO010000005">
    <property type="protein sequence ID" value="KAJ5316462.1"/>
    <property type="molecule type" value="Genomic_DNA"/>
</dbReference>
<comment type="caution">
    <text evidence="4">The sequence shown here is derived from an EMBL/GenBank/DDBJ whole genome shotgun (WGS) entry which is preliminary data.</text>
</comment>
<accession>A0A9W9Q179</accession>
<dbReference type="SMART" id="SM00829">
    <property type="entry name" value="PKS_ER"/>
    <property type="match status" value="1"/>
</dbReference>
<dbReference type="OrthoDB" id="10257049at2759"/>
<comment type="similarity">
    <text evidence="1">Belongs to the zinc-containing alcohol dehydrogenase family.</text>
</comment>
<evidence type="ECO:0000259" key="3">
    <source>
        <dbReference type="SMART" id="SM00829"/>
    </source>
</evidence>
<dbReference type="InterPro" id="IPR011032">
    <property type="entry name" value="GroES-like_sf"/>
</dbReference>
<dbReference type="Proteomes" id="UP001147746">
    <property type="component" value="Unassembled WGS sequence"/>
</dbReference>
<reference evidence="4" key="2">
    <citation type="journal article" date="2023" name="IMA Fungus">
        <title>Comparative genomic study of the Penicillium genus elucidates a diverse pangenome and 15 lateral gene transfer events.</title>
        <authorList>
            <person name="Petersen C."/>
            <person name="Sorensen T."/>
            <person name="Nielsen M.R."/>
            <person name="Sondergaard T.E."/>
            <person name="Sorensen J.L."/>
            <person name="Fitzpatrick D.A."/>
            <person name="Frisvad J.C."/>
            <person name="Nielsen K.L."/>
        </authorList>
    </citation>
    <scope>NUCLEOTIDE SEQUENCE</scope>
    <source>
        <strain evidence="4">IBT 21472</strain>
    </source>
</reference>